<dbReference type="EMBL" id="CAAALY010291559">
    <property type="protein sequence ID" value="VEL44191.1"/>
    <property type="molecule type" value="Genomic_DNA"/>
</dbReference>
<comment type="caution">
    <text evidence="1">The sequence shown here is derived from an EMBL/GenBank/DDBJ whole genome shotgun (WGS) entry which is preliminary data.</text>
</comment>
<dbReference type="Proteomes" id="UP000784294">
    <property type="component" value="Unassembled WGS sequence"/>
</dbReference>
<accession>A0A448XSV9</accession>
<protein>
    <submittedName>
        <fullName evidence="1">Uncharacterized protein</fullName>
    </submittedName>
</protein>
<name>A0A448XSV9_9PLAT</name>
<organism evidence="1 2">
    <name type="scientific">Protopolystoma xenopodis</name>
    <dbReference type="NCBI Taxonomy" id="117903"/>
    <lineage>
        <taxon>Eukaryota</taxon>
        <taxon>Metazoa</taxon>
        <taxon>Spiralia</taxon>
        <taxon>Lophotrochozoa</taxon>
        <taxon>Platyhelminthes</taxon>
        <taxon>Monogenea</taxon>
        <taxon>Polyopisthocotylea</taxon>
        <taxon>Polystomatidea</taxon>
        <taxon>Polystomatidae</taxon>
        <taxon>Protopolystoma</taxon>
    </lineage>
</organism>
<evidence type="ECO:0000313" key="1">
    <source>
        <dbReference type="EMBL" id="VEL44191.1"/>
    </source>
</evidence>
<sequence length="151" mass="16650">MLYALFQVASTNLTHISTSNRIEKPSNGYDHSSSCSSIPVVFFNVPTMSLSILAQFWNFGGGPIIWTFGLSTCRTSYPNVLVDPFFLLSLALVDTQTRTDIASSACLVSADRCPHTLFPGPPQSHFSLSTCPTFCLLFFTWTSTSRHEIGR</sequence>
<evidence type="ECO:0000313" key="2">
    <source>
        <dbReference type="Proteomes" id="UP000784294"/>
    </source>
</evidence>
<reference evidence="1" key="1">
    <citation type="submission" date="2018-11" db="EMBL/GenBank/DDBJ databases">
        <authorList>
            <consortium name="Pathogen Informatics"/>
        </authorList>
    </citation>
    <scope>NUCLEOTIDE SEQUENCE</scope>
</reference>
<gene>
    <name evidence="1" type="ORF">PXEA_LOCUS37631</name>
</gene>
<dbReference type="AlphaFoldDB" id="A0A448XSV9"/>
<proteinExistence type="predicted"/>
<keyword evidence="2" id="KW-1185">Reference proteome</keyword>